<sequence>MAALLTGASGAGASPWTLPGGEFYGRASLLGTRSRWQFNDGSDRVRFLRNGLSRVMGAAVDGAYGARENLMVSVGVPVLFYHLRDDATMERGKSLGDIRLSTRYRVLSGRVALAMEAGVKFPTATQTDPARIQVGEGQYDFDGALSAGFAWPSAPGYSSLDVGYRLRRRNEETGYRPGNEFFCRFDSGYQVAGRLSARLGLEGFISGMGHTKIFGVDVPARFSNRKLLTAVPGLTLALRDRVGLDLSANLPLFGRNSYAGSHFFVGLSYNSAGGRTLLNQTNVPNPQAGACCRIQ</sequence>
<proteinExistence type="predicted"/>
<dbReference type="Proteomes" id="UP000178606">
    <property type="component" value="Unassembled WGS sequence"/>
</dbReference>
<dbReference type="AlphaFoldDB" id="A0A1F6CLS1"/>
<reference evidence="1 2" key="1">
    <citation type="journal article" date="2016" name="Nat. Commun.">
        <title>Thousands of microbial genomes shed light on interconnected biogeochemical processes in an aquifer system.</title>
        <authorList>
            <person name="Anantharaman K."/>
            <person name="Brown C.T."/>
            <person name="Hug L.A."/>
            <person name="Sharon I."/>
            <person name="Castelle C.J."/>
            <person name="Probst A.J."/>
            <person name="Thomas B.C."/>
            <person name="Singh A."/>
            <person name="Wilkins M.J."/>
            <person name="Karaoz U."/>
            <person name="Brodie E.L."/>
            <person name="Williams K.H."/>
            <person name="Hubbard S.S."/>
            <person name="Banfield J.F."/>
        </authorList>
    </citation>
    <scope>NUCLEOTIDE SEQUENCE [LARGE SCALE GENOMIC DNA]</scope>
    <source>
        <strain evidence="2">RIFCSPLOWO2_12_FULL_64_10</strain>
    </source>
</reference>
<gene>
    <name evidence="1" type="ORF">A3F84_13710</name>
</gene>
<dbReference type="Pfam" id="PF13557">
    <property type="entry name" value="Phenol_MetA_deg"/>
    <property type="match status" value="1"/>
</dbReference>
<evidence type="ECO:0000313" key="1">
    <source>
        <dbReference type="EMBL" id="OGG49970.1"/>
    </source>
</evidence>
<dbReference type="EMBL" id="MFKF01000217">
    <property type="protein sequence ID" value="OGG49970.1"/>
    <property type="molecule type" value="Genomic_DNA"/>
</dbReference>
<dbReference type="InterPro" id="IPR025737">
    <property type="entry name" value="FApF"/>
</dbReference>
<name>A0A1F6CLS1_HANXR</name>
<organism evidence="1 2">
    <name type="scientific">Handelsmanbacteria sp. (strain RIFCSPLOWO2_12_FULL_64_10)</name>
    <dbReference type="NCBI Taxonomy" id="1817868"/>
    <lineage>
        <taxon>Bacteria</taxon>
        <taxon>Candidatus Handelsmaniibacteriota</taxon>
    </lineage>
</organism>
<accession>A0A1F6CLS1</accession>
<protein>
    <submittedName>
        <fullName evidence="1">Uncharacterized protein</fullName>
    </submittedName>
</protein>
<evidence type="ECO:0000313" key="2">
    <source>
        <dbReference type="Proteomes" id="UP000178606"/>
    </source>
</evidence>
<comment type="caution">
    <text evidence="1">The sequence shown here is derived from an EMBL/GenBank/DDBJ whole genome shotgun (WGS) entry which is preliminary data.</text>
</comment>